<organism evidence="2">
    <name type="scientific">Oryza punctata</name>
    <name type="common">Red rice</name>
    <dbReference type="NCBI Taxonomy" id="4537"/>
    <lineage>
        <taxon>Eukaryota</taxon>
        <taxon>Viridiplantae</taxon>
        <taxon>Streptophyta</taxon>
        <taxon>Embryophyta</taxon>
        <taxon>Tracheophyta</taxon>
        <taxon>Spermatophyta</taxon>
        <taxon>Magnoliopsida</taxon>
        <taxon>Liliopsida</taxon>
        <taxon>Poales</taxon>
        <taxon>Poaceae</taxon>
        <taxon>BOP clade</taxon>
        <taxon>Oryzoideae</taxon>
        <taxon>Oryzeae</taxon>
        <taxon>Oryzinae</taxon>
        <taxon>Oryza</taxon>
    </lineage>
</organism>
<evidence type="ECO:0000313" key="3">
    <source>
        <dbReference type="Proteomes" id="UP000026962"/>
    </source>
</evidence>
<dbReference type="EnsemblPlants" id="OPUNC07G22810.1">
    <property type="protein sequence ID" value="OPUNC07G22810.1"/>
    <property type="gene ID" value="OPUNC07G22810"/>
</dbReference>
<accession>A0A0E0LP19</accession>
<feature type="region of interest" description="Disordered" evidence="1">
    <location>
        <begin position="51"/>
        <end position="76"/>
    </location>
</feature>
<reference evidence="2" key="1">
    <citation type="submission" date="2015-04" db="UniProtKB">
        <authorList>
            <consortium name="EnsemblPlants"/>
        </authorList>
    </citation>
    <scope>IDENTIFICATION</scope>
</reference>
<dbReference type="HOGENOM" id="CLU_1828461_0_0_1"/>
<sequence length="141" mass="15334">MAEPPHAASSSIPKPLLRHHPHRCCSLAVEIDGRLRGGGSDSEVTGRLFRLHCPQPVPPRRPGTQSPSATPPPPTPRCSSALFSFLGWPTGVAPHPRLHCTLHHHTAFIIHVVGVVSLPKEPLKSATQQVEIHVRKIYCSN</sequence>
<name>A0A0E0LP19_ORYPU</name>
<dbReference type="Gene3D" id="2.40.50.140">
    <property type="entry name" value="Nucleic acid-binding proteins"/>
    <property type="match status" value="1"/>
</dbReference>
<reference evidence="2" key="2">
    <citation type="submission" date="2018-05" db="EMBL/GenBank/DDBJ databases">
        <title>OpunRS2 (Oryza punctata Reference Sequence Version 2).</title>
        <authorList>
            <person name="Zhang J."/>
            <person name="Kudrna D."/>
            <person name="Lee S."/>
            <person name="Talag J."/>
            <person name="Welchert J."/>
            <person name="Wing R.A."/>
        </authorList>
    </citation>
    <scope>NUCLEOTIDE SEQUENCE [LARGE SCALE GENOMIC DNA]</scope>
</reference>
<keyword evidence="3" id="KW-1185">Reference proteome</keyword>
<dbReference type="Gramene" id="OPUNC07G22810.1">
    <property type="protein sequence ID" value="OPUNC07G22810.1"/>
    <property type="gene ID" value="OPUNC07G22810"/>
</dbReference>
<evidence type="ECO:0000256" key="1">
    <source>
        <dbReference type="SAM" id="MobiDB-lite"/>
    </source>
</evidence>
<dbReference type="STRING" id="4537.A0A0E0LP19"/>
<dbReference type="Proteomes" id="UP000026962">
    <property type="component" value="Chromosome 7"/>
</dbReference>
<dbReference type="InterPro" id="IPR012340">
    <property type="entry name" value="NA-bd_OB-fold"/>
</dbReference>
<evidence type="ECO:0000313" key="2">
    <source>
        <dbReference type="EnsemblPlants" id="OPUNC07G22810.1"/>
    </source>
</evidence>
<protein>
    <submittedName>
        <fullName evidence="2">Uncharacterized protein</fullName>
    </submittedName>
</protein>
<proteinExistence type="predicted"/>
<dbReference type="AlphaFoldDB" id="A0A0E0LP19"/>